<dbReference type="EMBL" id="KN833691">
    <property type="protein sequence ID" value="KIK28771.1"/>
    <property type="molecule type" value="Genomic_DNA"/>
</dbReference>
<dbReference type="AlphaFoldDB" id="A0A0C9ZHL2"/>
<evidence type="ECO:0000313" key="3">
    <source>
        <dbReference type="Proteomes" id="UP000054018"/>
    </source>
</evidence>
<dbReference type="Proteomes" id="UP000054018">
    <property type="component" value="Unassembled WGS sequence"/>
</dbReference>
<accession>A0A0C9ZHL2</accession>
<dbReference type="HOGENOM" id="CLU_069253_0_1_1"/>
<dbReference type="Gene3D" id="3.40.30.10">
    <property type="entry name" value="Glutaredoxin"/>
    <property type="match status" value="1"/>
</dbReference>
<dbReference type="SUPFAM" id="SSF52833">
    <property type="entry name" value="Thioredoxin-like"/>
    <property type="match status" value="1"/>
</dbReference>
<dbReference type="PANTHER" id="PTHR13887">
    <property type="entry name" value="GLUTATHIONE S-TRANSFERASE KAPPA"/>
    <property type="match status" value="1"/>
</dbReference>
<protein>
    <recommendedName>
        <fullName evidence="1">DSBA-like thioredoxin domain-containing protein</fullName>
    </recommendedName>
</protein>
<evidence type="ECO:0000259" key="1">
    <source>
        <dbReference type="Pfam" id="PF01323"/>
    </source>
</evidence>
<dbReference type="Pfam" id="PF01323">
    <property type="entry name" value="DSBA"/>
    <property type="match status" value="1"/>
</dbReference>
<keyword evidence="3" id="KW-1185">Reference proteome</keyword>
<proteinExistence type="predicted"/>
<dbReference type="PANTHER" id="PTHR13887:SF41">
    <property type="entry name" value="THIOREDOXIN SUPERFAMILY PROTEIN"/>
    <property type="match status" value="1"/>
</dbReference>
<evidence type="ECO:0000313" key="2">
    <source>
        <dbReference type="EMBL" id="KIK28771.1"/>
    </source>
</evidence>
<name>A0A0C9ZHL2_9AGAM</name>
<sequence length="252" mass="28084">MSDPTLSQGVQRVLKIIVISDYICTFCYIGNKVLYDAIEACRDLPVRFDVEFRPFALICATSPHVDKKPSRKEYLAHKFGQHHAEAKLKVAYEMAQKAGLEMAEDGIICRPNLAHRLAVKAYQVGGQDMQREFNDIIFSAAFAEGKDISDFNFLVETAAQIGLMNKEKASEFLRSTECQDCVDKMIDAAKANQVNGVPFIIIDGKWALNGVQPKECYIQIFRKLALPPEPLAPPRSCNDRRASIGSPALSVQ</sequence>
<dbReference type="InterPro" id="IPR001853">
    <property type="entry name" value="DSBA-like_thioredoxin_dom"/>
</dbReference>
<dbReference type="OrthoDB" id="1930760at2759"/>
<gene>
    <name evidence="2" type="ORF">PISMIDRAFT_672954</name>
</gene>
<feature type="domain" description="DSBA-like thioredoxin" evidence="1">
    <location>
        <begin position="16"/>
        <end position="213"/>
    </location>
</feature>
<dbReference type="CDD" id="cd03024">
    <property type="entry name" value="DsbA_FrnE"/>
    <property type="match status" value="1"/>
</dbReference>
<reference evidence="2 3" key="1">
    <citation type="submission" date="2014-04" db="EMBL/GenBank/DDBJ databases">
        <authorList>
            <consortium name="DOE Joint Genome Institute"/>
            <person name="Kuo A."/>
            <person name="Kohler A."/>
            <person name="Costa M.D."/>
            <person name="Nagy L.G."/>
            <person name="Floudas D."/>
            <person name="Copeland A."/>
            <person name="Barry K.W."/>
            <person name="Cichocki N."/>
            <person name="Veneault-Fourrey C."/>
            <person name="LaButti K."/>
            <person name="Lindquist E.A."/>
            <person name="Lipzen A."/>
            <person name="Lundell T."/>
            <person name="Morin E."/>
            <person name="Murat C."/>
            <person name="Sun H."/>
            <person name="Tunlid A."/>
            <person name="Henrissat B."/>
            <person name="Grigoriev I.V."/>
            <person name="Hibbett D.S."/>
            <person name="Martin F."/>
            <person name="Nordberg H.P."/>
            <person name="Cantor M.N."/>
            <person name="Hua S.X."/>
        </authorList>
    </citation>
    <scope>NUCLEOTIDE SEQUENCE [LARGE SCALE GENOMIC DNA]</scope>
    <source>
        <strain evidence="2 3">441</strain>
    </source>
</reference>
<dbReference type="GO" id="GO:0016491">
    <property type="term" value="F:oxidoreductase activity"/>
    <property type="evidence" value="ECO:0007669"/>
    <property type="project" value="InterPro"/>
</dbReference>
<organism evidence="2 3">
    <name type="scientific">Pisolithus microcarpus 441</name>
    <dbReference type="NCBI Taxonomy" id="765257"/>
    <lineage>
        <taxon>Eukaryota</taxon>
        <taxon>Fungi</taxon>
        <taxon>Dikarya</taxon>
        <taxon>Basidiomycota</taxon>
        <taxon>Agaricomycotina</taxon>
        <taxon>Agaricomycetes</taxon>
        <taxon>Agaricomycetidae</taxon>
        <taxon>Boletales</taxon>
        <taxon>Sclerodermatineae</taxon>
        <taxon>Pisolithaceae</taxon>
        <taxon>Pisolithus</taxon>
    </lineage>
</organism>
<dbReference type="STRING" id="765257.A0A0C9ZHL2"/>
<dbReference type="InterPro" id="IPR036249">
    <property type="entry name" value="Thioredoxin-like_sf"/>
</dbReference>
<reference evidence="3" key="2">
    <citation type="submission" date="2015-01" db="EMBL/GenBank/DDBJ databases">
        <title>Evolutionary Origins and Diversification of the Mycorrhizal Mutualists.</title>
        <authorList>
            <consortium name="DOE Joint Genome Institute"/>
            <consortium name="Mycorrhizal Genomics Consortium"/>
            <person name="Kohler A."/>
            <person name="Kuo A."/>
            <person name="Nagy L.G."/>
            <person name="Floudas D."/>
            <person name="Copeland A."/>
            <person name="Barry K.W."/>
            <person name="Cichocki N."/>
            <person name="Veneault-Fourrey C."/>
            <person name="LaButti K."/>
            <person name="Lindquist E.A."/>
            <person name="Lipzen A."/>
            <person name="Lundell T."/>
            <person name="Morin E."/>
            <person name="Murat C."/>
            <person name="Riley R."/>
            <person name="Ohm R."/>
            <person name="Sun H."/>
            <person name="Tunlid A."/>
            <person name="Henrissat B."/>
            <person name="Grigoriev I.V."/>
            <person name="Hibbett D.S."/>
            <person name="Martin F."/>
        </authorList>
    </citation>
    <scope>NUCLEOTIDE SEQUENCE [LARGE SCALE GENOMIC DNA]</scope>
    <source>
        <strain evidence="3">441</strain>
    </source>
</reference>